<accession>W2P232</accession>
<dbReference type="EMBL" id="KI690887">
    <property type="protein sequence ID" value="ETM54861.1"/>
    <property type="molecule type" value="Genomic_DNA"/>
</dbReference>
<reference evidence="1" key="1">
    <citation type="submission" date="2013-11" db="EMBL/GenBank/DDBJ databases">
        <title>The Genome Sequence of Phytophthora parasitica IAC_01/95.</title>
        <authorList>
            <consortium name="The Broad Institute Genomics Platform"/>
            <person name="Russ C."/>
            <person name="Tyler B."/>
            <person name="Panabieres F."/>
            <person name="Shan W."/>
            <person name="Tripathy S."/>
            <person name="Grunwald N."/>
            <person name="Machado M."/>
            <person name="Johnson C.S."/>
            <person name="Arredondo F."/>
            <person name="Hong C."/>
            <person name="Coffey M."/>
            <person name="Young S.K."/>
            <person name="Zeng Q."/>
            <person name="Gargeya S."/>
            <person name="Fitzgerald M."/>
            <person name="Abouelleil A."/>
            <person name="Alvarado L."/>
            <person name="Chapman S.B."/>
            <person name="Gainer-Dewar J."/>
            <person name="Goldberg J."/>
            <person name="Griggs A."/>
            <person name="Gujja S."/>
            <person name="Hansen M."/>
            <person name="Howarth C."/>
            <person name="Imamovic A."/>
            <person name="Ireland A."/>
            <person name="Larimer J."/>
            <person name="McCowan C."/>
            <person name="Murphy C."/>
            <person name="Pearson M."/>
            <person name="Poon T.W."/>
            <person name="Priest M."/>
            <person name="Roberts A."/>
            <person name="Saif S."/>
            <person name="Shea T."/>
            <person name="Sykes S."/>
            <person name="Wortman J."/>
            <person name="Nusbaum C."/>
            <person name="Birren B."/>
        </authorList>
    </citation>
    <scope>NUCLEOTIDE SEQUENCE [LARGE SCALE GENOMIC DNA]</scope>
    <source>
        <strain evidence="1">IAC_01/95</strain>
    </source>
</reference>
<dbReference type="AlphaFoldDB" id="W2P232"/>
<gene>
    <name evidence="1" type="ORF">L914_01856</name>
</gene>
<name>W2P232_PHYNI</name>
<dbReference type="VEuPathDB" id="FungiDB:PPTG_24491"/>
<organism evidence="1">
    <name type="scientific">Phytophthora nicotianae</name>
    <name type="common">Potato buckeye rot agent</name>
    <name type="synonym">Phytophthora parasitica</name>
    <dbReference type="NCBI Taxonomy" id="4792"/>
    <lineage>
        <taxon>Eukaryota</taxon>
        <taxon>Sar</taxon>
        <taxon>Stramenopiles</taxon>
        <taxon>Oomycota</taxon>
        <taxon>Peronosporomycetes</taxon>
        <taxon>Peronosporales</taxon>
        <taxon>Peronosporaceae</taxon>
        <taxon>Phytophthora</taxon>
    </lineage>
</organism>
<evidence type="ECO:0000313" key="1">
    <source>
        <dbReference type="EMBL" id="ETM54861.1"/>
    </source>
</evidence>
<protein>
    <submittedName>
        <fullName evidence="1">Uncharacterized protein</fullName>
    </submittedName>
</protein>
<dbReference type="Proteomes" id="UP000054532">
    <property type="component" value="Unassembled WGS sequence"/>
</dbReference>
<proteinExistence type="predicted"/>
<sequence length="168" mass="19811">MTSRVGSRQRRARKRRVEDQLEYKKAELLRARFELTTYCITDVQDTFTDDSSTDKLIETTADMNLQVELAEDEEELPQVTCVGLYDKQGRCLFWTTSWRGLALRGAHEVGRQRELRLRYTRIRDHEQLRDLSKKILLTFGDTAAETRNKTFLSFQLMMIMNNVGRQRL</sequence>